<keyword evidence="3 4" id="KW-0378">Hydrolase</keyword>
<dbReference type="STRING" id="1909395.BKM31_32855"/>
<dbReference type="Proteomes" id="UP000190797">
    <property type="component" value="Chromosome"/>
</dbReference>
<dbReference type="Pfam" id="PF00293">
    <property type="entry name" value="NUDIX"/>
    <property type="match status" value="1"/>
</dbReference>
<dbReference type="GO" id="GO:0016787">
    <property type="term" value="F:hydrolase activity"/>
    <property type="evidence" value="ECO:0007669"/>
    <property type="project" value="UniProtKB-KW"/>
</dbReference>
<evidence type="ECO:0000256" key="3">
    <source>
        <dbReference type="ARBA" id="ARBA00022801"/>
    </source>
</evidence>
<organism evidence="6 7">
    <name type="scientific">[Actinomadura] parvosata subsp. kistnae</name>
    <dbReference type="NCBI Taxonomy" id="1909395"/>
    <lineage>
        <taxon>Bacteria</taxon>
        <taxon>Bacillati</taxon>
        <taxon>Actinomycetota</taxon>
        <taxon>Actinomycetes</taxon>
        <taxon>Streptosporangiales</taxon>
        <taxon>Streptosporangiaceae</taxon>
        <taxon>Nonomuraea</taxon>
    </lineage>
</organism>
<dbReference type="PRINTS" id="PR00502">
    <property type="entry name" value="NUDIXFAMILY"/>
</dbReference>
<dbReference type="InterPro" id="IPR015797">
    <property type="entry name" value="NUDIX_hydrolase-like_dom_sf"/>
</dbReference>
<dbReference type="Gene3D" id="3.90.79.10">
    <property type="entry name" value="Nucleoside Triphosphate Pyrophosphohydrolase"/>
    <property type="match status" value="1"/>
</dbReference>
<evidence type="ECO:0000313" key="7">
    <source>
        <dbReference type="Proteomes" id="UP000190797"/>
    </source>
</evidence>
<comment type="similarity">
    <text evidence="2 4">Belongs to the Nudix hydrolase family.</text>
</comment>
<comment type="cofactor">
    <cofactor evidence="1">
        <name>Mg(2+)</name>
        <dbReference type="ChEBI" id="CHEBI:18420"/>
    </cofactor>
</comment>
<proteinExistence type="inferred from homology"/>
<name>A0A1V0AL05_9ACTN</name>
<evidence type="ECO:0000256" key="1">
    <source>
        <dbReference type="ARBA" id="ARBA00001946"/>
    </source>
</evidence>
<evidence type="ECO:0000256" key="2">
    <source>
        <dbReference type="ARBA" id="ARBA00005582"/>
    </source>
</evidence>
<dbReference type="InterPro" id="IPR000086">
    <property type="entry name" value="NUDIX_hydrolase_dom"/>
</dbReference>
<protein>
    <submittedName>
        <fullName evidence="6">DNA mismatch repair protein MutT</fullName>
    </submittedName>
</protein>
<evidence type="ECO:0000259" key="5">
    <source>
        <dbReference type="PROSITE" id="PS51462"/>
    </source>
</evidence>
<dbReference type="InterPro" id="IPR020084">
    <property type="entry name" value="NUDIX_hydrolase_CS"/>
</dbReference>
<dbReference type="PANTHER" id="PTHR43046:SF14">
    <property type="entry name" value="MUTT_NUDIX FAMILY PROTEIN"/>
    <property type="match status" value="1"/>
</dbReference>
<reference evidence="7" key="1">
    <citation type="journal article" date="2017" name="Med. Chem. Commun.">
        <title>Nonomuraea sp. ATCC 55076 harbours the largest actinomycete chromosome to date and the kistamicin biosynthetic gene cluster.</title>
        <authorList>
            <person name="Nazari B."/>
            <person name="Forneris C.C."/>
            <person name="Gibson M.I."/>
            <person name="Moon K."/>
            <person name="Schramma K.R."/>
            <person name="Seyedsayamdost M.R."/>
        </authorList>
    </citation>
    <scope>NUCLEOTIDE SEQUENCE [LARGE SCALE GENOMIC DNA]</scope>
    <source>
        <strain evidence="7">ATCC 55076</strain>
    </source>
</reference>
<dbReference type="AlphaFoldDB" id="A0A1V0AL05"/>
<accession>A0A1V0AL05</accession>
<evidence type="ECO:0000313" key="6">
    <source>
        <dbReference type="EMBL" id="AQZ70839.1"/>
    </source>
</evidence>
<evidence type="ECO:0000256" key="4">
    <source>
        <dbReference type="RuleBase" id="RU003476"/>
    </source>
</evidence>
<sequence length="160" mass="17817">MRAALLDARRAEAEFDGACAWLESAMKGPMDPLGAEVWVLDESFREVLLVRHRRRGWVPPGGRVEPGESPREAARRELYEETGVRVELLDVPAAVAVRSYDPGLGLTLGLSYGAVVRRSVPLVEECGQPVAWVPLSHDWEGVFPEDRARIREYARRRAGA</sequence>
<feature type="domain" description="Nudix hydrolase" evidence="5">
    <location>
        <begin position="30"/>
        <end position="158"/>
    </location>
</feature>
<dbReference type="PANTHER" id="PTHR43046">
    <property type="entry name" value="GDP-MANNOSE MANNOSYL HYDROLASE"/>
    <property type="match status" value="1"/>
</dbReference>
<gene>
    <name evidence="6" type="ORF">BKM31_32855</name>
</gene>
<dbReference type="EMBL" id="CP017717">
    <property type="protein sequence ID" value="AQZ70839.1"/>
    <property type="molecule type" value="Genomic_DNA"/>
</dbReference>
<dbReference type="SUPFAM" id="SSF55811">
    <property type="entry name" value="Nudix"/>
    <property type="match status" value="1"/>
</dbReference>
<dbReference type="PROSITE" id="PS51462">
    <property type="entry name" value="NUDIX"/>
    <property type="match status" value="1"/>
</dbReference>
<dbReference type="PROSITE" id="PS00893">
    <property type="entry name" value="NUDIX_BOX"/>
    <property type="match status" value="1"/>
</dbReference>
<dbReference type="KEGG" id="noa:BKM31_32855"/>
<keyword evidence="7" id="KW-1185">Reference proteome</keyword>
<dbReference type="InterPro" id="IPR020476">
    <property type="entry name" value="Nudix_hydrolase"/>
</dbReference>